<dbReference type="SUPFAM" id="SSF52266">
    <property type="entry name" value="SGNH hydrolase"/>
    <property type="match status" value="1"/>
</dbReference>
<dbReference type="PANTHER" id="PTHR30383:SF5">
    <property type="entry name" value="SGNH HYDROLASE-TYPE ESTERASE DOMAIN-CONTAINING PROTEIN"/>
    <property type="match status" value="1"/>
</dbReference>
<dbReference type="OrthoDB" id="9790057at2"/>
<reference evidence="2 3" key="1">
    <citation type="submission" date="2018-04" db="EMBL/GenBank/DDBJ databases">
        <title>Adhaeribacter sp. HMF7616 genome sequencing and assembly.</title>
        <authorList>
            <person name="Kang H."/>
            <person name="Kang J."/>
            <person name="Cha I."/>
            <person name="Kim H."/>
            <person name="Joh K."/>
        </authorList>
    </citation>
    <scope>NUCLEOTIDE SEQUENCE [LARGE SCALE GENOMIC DNA]</scope>
    <source>
        <strain evidence="2 3">HMF7616</strain>
    </source>
</reference>
<organism evidence="2 3">
    <name type="scientific">Adhaeribacter pallidiroseus</name>
    <dbReference type="NCBI Taxonomy" id="2072847"/>
    <lineage>
        <taxon>Bacteria</taxon>
        <taxon>Pseudomonadati</taxon>
        <taxon>Bacteroidota</taxon>
        <taxon>Cytophagia</taxon>
        <taxon>Cytophagales</taxon>
        <taxon>Hymenobacteraceae</taxon>
        <taxon>Adhaeribacter</taxon>
    </lineage>
</organism>
<dbReference type="CDD" id="cd04502">
    <property type="entry name" value="SGNH_hydrolase_like_7"/>
    <property type="match status" value="1"/>
</dbReference>
<accession>A0A369QA06</accession>
<dbReference type="InterPro" id="IPR051532">
    <property type="entry name" value="Ester_Hydrolysis_Enzymes"/>
</dbReference>
<name>A0A369QA06_9BACT</name>
<dbReference type="Gene3D" id="3.40.50.1110">
    <property type="entry name" value="SGNH hydrolase"/>
    <property type="match status" value="1"/>
</dbReference>
<keyword evidence="3" id="KW-1185">Reference proteome</keyword>
<dbReference type="Pfam" id="PF13472">
    <property type="entry name" value="Lipase_GDSL_2"/>
    <property type="match status" value="1"/>
</dbReference>
<dbReference type="EMBL" id="QASA01000001">
    <property type="protein sequence ID" value="RDC61733.1"/>
    <property type="molecule type" value="Genomic_DNA"/>
</dbReference>
<feature type="domain" description="SGNH hydrolase-type esterase" evidence="1">
    <location>
        <begin position="63"/>
        <end position="212"/>
    </location>
</feature>
<protein>
    <submittedName>
        <fullName evidence="2">Sialate O-acetylesterase</fullName>
        <ecNumber evidence="2">3.1.1.53</ecNumber>
    </submittedName>
</protein>
<evidence type="ECO:0000313" key="3">
    <source>
        <dbReference type="Proteomes" id="UP000253919"/>
    </source>
</evidence>
<dbReference type="Proteomes" id="UP000253919">
    <property type="component" value="Unassembled WGS sequence"/>
</dbReference>
<dbReference type="GO" id="GO:0001681">
    <property type="term" value="F:sialate O-acetylesterase activity"/>
    <property type="evidence" value="ECO:0007669"/>
    <property type="project" value="UniProtKB-EC"/>
</dbReference>
<evidence type="ECO:0000259" key="1">
    <source>
        <dbReference type="Pfam" id="PF13472"/>
    </source>
</evidence>
<dbReference type="InterPro" id="IPR036514">
    <property type="entry name" value="SGNH_hydro_sf"/>
</dbReference>
<dbReference type="EC" id="3.1.1.53" evidence="2"/>
<comment type="caution">
    <text evidence="2">The sequence shown here is derived from an EMBL/GenBank/DDBJ whole genome shotgun (WGS) entry which is preliminary data.</text>
</comment>
<keyword evidence="2" id="KW-0378">Hydrolase</keyword>
<sequence>MAYLKNFNSVFICLLIIFPDAFLQAQDLSKWEKEIAAFEQQDKVTPPARSSIVFTGSSSIRLWETLDQDFPGKHVLNRGFGGSQTFEVLHFADRLILPYHPKQVVIYVGDNDLAAGKTPNQVFTDFKALFQKIKKSNPKTNVTFISIKPSPSRKNLLPAIKQTNQLVRAYLKKQQRTDYVDVYTRMLLSSGKFNPKLYRADSLHMTDAGYRIWAEAVRPVLK</sequence>
<dbReference type="RefSeq" id="WP_115371285.1">
    <property type="nucleotide sequence ID" value="NZ_QASA01000001.1"/>
</dbReference>
<dbReference type="AlphaFoldDB" id="A0A369QA06"/>
<gene>
    <name evidence="2" type="ORF">AHMF7616_00315</name>
</gene>
<evidence type="ECO:0000313" key="2">
    <source>
        <dbReference type="EMBL" id="RDC61733.1"/>
    </source>
</evidence>
<dbReference type="GO" id="GO:0004622">
    <property type="term" value="F:phosphatidylcholine lysophospholipase activity"/>
    <property type="evidence" value="ECO:0007669"/>
    <property type="project" value="TreeGrafter"/>
</dbReference>
<dbReference type="PANTHER" id="PTHR30383">
    <property type="entry name" value="THIOESTERASE 1/PROTEASE 1/LYSOPHOSPHOLIPASE L1"/>
    <property type="match status" value="1"/>
</dbReference>
<proteinExistence type="predicted"/>
<dbReference type="InterPro" id="IPR013830">
    <property type="entry name" value="SGNH_hydro"/>
</dbReference>